<name>A0A6A0AL12_HAELA</name>
<sequence>MLLVLEFLAQVVPLELKRRQLVVRQGQEQRLGSGQGQRQEEGQP</sequence>
<accession>A0A6A0AL12</accession>
<evidence type="ECO:0000313" key="2">
    <source>
        <dbReference type="Proteomes" id="UP000485058"/>
    </source>
</evidence>
<dbReference type="AlphaFoldDB" id="A0A6A0AL12"/>
<keyword evidence="2" id="KW-1185">Reference proteome</keyword>
<comment type="caution">
    <text evidence="1">The sequence shown here is derived from an EMBL/GenBank/DDBJ whole genome shotgun (WGS) entry which is preliminary data.</text>
</comment>
<gene>
    <name evidence="1" type="ORF">HaLaN_31774</name>
</gene>
<feature type="non-terminal residue" evidence="1">
    <location>
        <position position="44"/>
    </location>
</feature>
<protein>
    <submittedName>
        <fullName evidence="1">Uncharacterized protein</fullName>
    </submittedName>
</protein>
<reference evidence="1 2" key="1">
    <citation type="submission" date="2020-02" db="EMBL/GenBank/DDBJ databases">
        <title>Draft genome sequence of Haematococcus lacustris strain NIES-144.</title>
        <authorList>
            <person name="Morimoto D."/>
            <person name="Nakagawa S."/>
            <person name="Yoshida T."/>
            <person name="Sawayama S."/>
        </authorList>
    </citation>
    <scope>NUCLEOTIDE SEQUENCE [LARGE SCALE GENOMIC DNA]</scope>
    <source>
        <strain evidence="1 2">NIES-144</strain>
    </source>
</reference>
<feature type="non-terminal residue" evidence="1">
    <location>
        <position position="1"/>
    </location>
</feature>
<dbReference type="Proteomes" id="UP000485058">
    <property type="component" value="Unassembled WGS sequence"/>
</dbReference>
<organism evidence="1 2">
    <name type="scientific">Haematococcus lacustris</name>
    <name type="common">Green alga</name>
    <name type="synonym">Haematococcus pluvialis</name>
    <dbReference type="NCBI Taxonomy" id="44745"/>
    <lineage>
        <taxon>Eukaryota</taxon>
        <taxon>Viridiplantae</taxon>
        <taxon>Chlorophyta</taxon>
        <taxon>core chlorophytes</taxon>
        <taxon>Chlorophyceae</taxon>
        <taxon>CS clade</taxon>
        <taxon>Chlamydomonadales</taxon>
        <taxon>Haematococcaceae</taxon>
        <taxon>Haematococcus</taxon>
    </lineage>
</organism>
<evidence type="ECO:0000313" key="1">
    <source>
        <dbReference type="EMBL" id="GFH32537.1"/>
    </source>
</evidence>
<proteinExistence type="predicted"/>
<dbReference type="EMBL" id="BLLF01006767">
    <property type="protein sequence ID" value="GFH32537.1"/>
    <property type="molecule type" value="Genomic_DNA"/>
</dbReference>